<sequence>MVTSRDVAKLAGVSVATVSRVYSDSNAVTDITARKVLDAARQLGYIPNTVARSLKSNRSRTVGLVITNIFNPVFYQVAAVITTELEKFNYKVILSFNSTYERSLLKNLQTLLAARVEAIAFTPLFEDSDVLELLNSSNVYSLQVLGNAYQQFDSIMCNDYAATSKLTQYLIDRGHRNIMLICPTEDRKEGLLHTLAVNRIDSYEGNYISPLPLENSASIIEDAITKYRPTAIIAVTQDVLTALMIVLKKLHYNIPDDISVIAYDENPLSQYENITTIGHNIQYIGTEISRFLLDHLLEKNAPGGAPRHIFLDTTFIERSSVKELTRGNKEI</sequence>
<accession>A0A2V3Y781</accession>
<dbReference type="PANTHER" id="PTHR30146:SF154">
    <property type="entry name" value="TRANSCRIPTION REGULATOR, MEMBER OF GALR FAMILY"/>
    <property type="match status" value="1"/>
</dbReference>
<dbReference type="PANTHER" id="PTHR30146">
    <property type="entry name" value="LACI-RELATED TRANSCRIPTIONAL REPRESSOR"/>
    <property type="match status" value="1"/>
</dbReference>
<dbReference type="SUPFAM" id="SSF47413">
    <property type="entry name" value="lambda repressor-like DNA-binding domains"/>
    <property type="match status" value="1"/>
</dbReference>
<dbReference type="CDD" id="cd01392">
    <property type="entry name" value="HTH_LacI"/>
    <property type="match status" value="1"/>
</dbReference>
<feature type="domain" description="HTH lacI-type" evidence="4">
    <location>
        <begin position="2"/>
        <end position="56"/>
    </location>
</feature>
<name>A0A2V3Y781_9FIRM</name>
<dbReference type="Proteomes" id="UP000248057">
    <property type="component" value="Unassembled WGS sequence"/>
</dbReference>
<dbReference type="Pfam" id="PF13377">
    <property type="entry name" value="Peripla_BP_3"/>
    <property type="match status" value="1"/>
</dbReference>
<evidence type="ECO:0000259" key="4">
    <source>
        <dbReference type="PROSITE" id="PS50932"/>
    </source>
</evidence>
<evidence type="ECO:0000313" key="6">
    <source>
        <dbReference type="Proteomes" id="UP000248057"/>
    </source>
</evidence>
<evidence type="ECO:0000256" key="2">
    <source>
        <dbReference type="ARBA" id="ARBA00023125"/>
    </source>
</evidence>
<dbReference type="GO" id="GO:0003700">
    <property type="term" value="F:DNA-binding transcription factor activity"/>
    <property type="evidence" value="ECO:0007669"/>
    <property type="project" value="TreeGrafter"/>
</dbReference>
<dbReference type="GO" id="GO:0000976">
    <property type="term" value="F:transcription cis-regulatory region binding"/>
    <property type="evidence" value="ECO:0007669"/>
    <property type="project" value="TreeGrafter"/>
</dbReference>
<keyword evidence="1" id="KW-0805">Transcription regulation</keyword>
<dbReference type="EMBL" id="QJKD01000004">
    <property type="protein sequence ID" value="PXX54465.1"/>
    <property type="molecule type" value="Genomic_DNA"/>
</dbReference>
<protein>
    <submittedName>
        <fullName evidence="5">LacI family transcriptional regulator</fullName>
    </submittedName>
</protein>
<dbReference type="InterPro" id="IPR010982">
    <property type="entry name" value="Lambda_DNA-bd_dom_sf"/>
</dbReference>
<proteinExistence type="predicted"/>
<dbReference type="InterPro" id="IPR046335">
    <property type="entry name" value="LacI/GalR-like_sensor"/>
</dbReference>
<dbReference type="InterPro" id="IPR000843">
    <property type="entry name" value="HTH_LacI"/>
</dbReference>
<dbReference type="CDD" id="cd06267">
    <property type="entry name" value="PBP1_LacI_sugar_binding-like"/>
    <property type="match status" value="1"/>
</dbReference>
<dbReference type="RefSeq" id="WP_110322775.1">
    <property type="nucleotide sequence ID" value="NZ_QJKD01000004.1"/>
</dbReference>
<keyword evidence="3" id="KW-0804">Transcription</keyword>
<organism evidence="5 6">
    <name type="scientific">Hungatella effluvii</name>
    <dbReference type="NCBI Taxonomy" id="1096246"/>
    <lineage>
        <taxon>Bacteria</taxon>
        <taxon>Bacillati</taxon>
        <taxon>Bacillota</taxon>
        <taxon>Clostridia</taxon>
        <taxon>Lachnospirales</taxon>
        <taxon>Lachnospiraceae</taxon>
        <taxon>Hungatella</taxon>
    </lineage>
</organism>
<dbReference type="InterPro" id="IPR028082">
    <property type="entry name" value="Peripla_BP_I"/>
</dbReference>
<keyword evidence="2" id="KW-0238">DNA-binding</keyword>
<dbReference type="SUPFAM" id="SSF53822">
    <property type="entry name" value="Periplasmic binding protein-like I"/>
    <property type="match status" value="1"/>
</dbReference>
<keyword evidence="6" id="KW-1185">Reference proteome</keyword>
<dbReference type="AlphaFoldDB" id="A0A2V3Y781"/>
<comment type="caution">
    <text evidence="5">The sequence shown here is derived from an EMBL/GenBank/DDBJ whole genome shotgun (WGS) entry which is preliminary data.</text>
</comment>
<dbReference type="Pfam" id="PF00356">
    <property type="entry name" value="LacI"/>
    <property type="match status" value="1"/>
</dbReference>
<dbReference type="Gene3D" id="1.10.260.40">
    <property type="entry name" value="lambda repressor-like DNA-binding domains"/>
    <property type="match status" value="1"/>
</dbReference>
<gene>
    <name evidence="5" type="ORF">DFR60_104291</name>
</gene>
<reference evidence="5 6" key="1">
    <citation type="submission" date="2018-05" db="EMBL/GenBank/DDBJ databases">
        <title>Genomic Encyclopedia of Type Strains, Phase IV (KMG-IV): sequencing the most valuable type-strain genomes for metagenomic binning, comparative biology and taxonomic classification.</title>
        <authorList>
            <person name="Goeker M."/>
        </authorList>
    </citation>
    <scope>NUCLEOTIDE SEQUENCE [LARGE SCALE GENOMIC DNA]</scope>
    <source>
        <strain evidence="5 6">DSM 24995</strain>
    </source>
</reference>
<dbReference type="PROSITE" id="PS50932">
    <property type="entry name" value="HTH_LACI_2"/>
    <property type="match status" value="1"/>
</dbReference>
<evidence type="ECO:0000313" key="5">
    <source>
        <dbReference type="EMBL" id="PXX54465.1"/>
    </source>
</evidence>
<evidence type="ECO:0000256" key="3">
    <source>
        <dbReference type="ARBA" id="ARBA00023163"/>
    </source>
</evidence>
<evidence type="ECO:0000256" key="1">
    <source>
        <dbReference type="ARBA" id="ARBA00023015"/>
    </source>
</evidence>
<dbReference type="GeneID" id="86061308"/>
<dbReference type="Gene3D" id="3.40.50.2300">
    <property type="match status" value="2"/>
</dbReference>
<dbReference type="SMART" id="SM00354">
    <property type="entry name" value="HTH_LACI"/>
    <property type="match status" value="1"/>
</dbReference>